<feature type="domain" description="S1 motif" evidence="5">
    <location>
        <begin position="423"/>
        <end position="494"/>
    </location>
</feature>
<dbReference type="InterPro" id="IPR049540">
    <property type="entry name" value="Spt6-like_S1"/>
</dbReference>
<dbReference type="Gene3D" id="1.10.10.2740">
    <property type="entry name" value="Spt6, Death-like domain"/>
    <property type="match status" value="1"/>
</dbReference>
<evidence type="ECO:0000256" key="3">
    <source>
        <dbReference type="ARBA" id="ARBA00023163"/>
    </source>
</evidence>
<dbReference type="Pfam" id="PF21710">
    <property type="entry name" value="Spt6_S1"/>
    <property type="match status" value="1"/>
</dbReference>
<dbReference type="InterPro" id="IPR037027">
    <property type="entry name" value="YqgF/RNaseH-like_dom_sf"/>
</dbReference>
<dbReference type="PANTHER" id="PTHR10145">
    <property type="entry name" value="TRANSCRIPTION ELONGATION FACTOR SPT6"/>
    <property type="match status" value="1"/>
</dbReference>
<dbReference type="GO" id="GO:0003676">
    <property type="term" value="F:nucleic acid binding"/>
    <property type="evidence" value="ECO:0007669"/>
    <property type="project" value="InterPro"/>
</dbReference>
<dbReference type="CDD" id="cd09928">
    <property type="entry name" value="SH2_Cterm_SPT6_like"/>
    <property type="match status" value="1"/>
</dbReference>
<dbReference type="InterPro" id="IPR012337">
    <property type="entry name" value="RNaseH-like_sf"/>
</dbReference>
<dbReference type="Pfam" id="PF14635">
    <property type="entry name" value="HHH_7"/>
    <property type="match status" value="1"/>
</dbReference>
<dbReference type="AlphaFoldDB" id="A0A6D2JGQ9"/>
<organism evidence="6 7">
    <name type="scientific">Microthlaspi erraticum</name>
    <dbReference type="NCBI Taxonomy" id="1685480"/>
    <lineage>
        <taxon>Eukaryota</taxon>
        <taxon>Viridiplantae</taxon>
        <taxon>Streptophyta</taxon>
        <taxon>Embryophyta</taxon>
        <taxon>Tracheophyta</taxon>
        <taxon>Spermatophyta</taxon>
        <taxon>Magnoliopsida</taxon>
        <taxon>eudicotyledons</taxon>
        <taxon>Gunneridae</taxon>
        <taxon>Pentapetalae</taxon>
        <taxon>rosids</taxon>
        <taxon>malvids</taxon>
        <taxon>Brassicales</taxon>
        <taxon>Brassicaceae</taxon>
        <taxon>Coluteocarpeae</taxon>
        <taxon>Microthlaspi</taxon>
    </lineage>
</organism>
<dbReference type="Gene3D" id="2.40.50.140">
    <property type="entry name" value="Nucleic acid-binding proteins"/>
    <property type="match status" value="1"/>
</dbReference>
<dbReference type="FunFam" id="3.30.505.10:FF:000050">
    <property type="entry name" value="Transcription elongation factor spt6"/>
    <property type="match status" value="1"/>
</dbReference>
<dbReference type="Gene3D" id="3.30.505.10">
    <property type="entry name" value="SH2 domain"/>
    <property type="match status" value="2"/>
</dbReference>
<dbReference type="FunFam" id="3.30.420.140:FF:000006">
    <property type="entry name" value="Transcription elongation factor spt6"/>
    <property type="match status" value="1"/>
</dbReference>
<keyword evidence="3" id="KW-0804">Transcription</keyword>
<dbReference type="InterPro" id="IPR010994">
    <property type="entry name" value="RuvA_2-like"/>
</dbReference>
<evidence type="ECO:0000313" key="6">
    <source>
        <dbReference type="EMBL" id="CAA7038994.1"/>
    </source>
</evidence>
<dbReference type="InterPro" id="IPR032706">
    <property type="entry name" value="Spt6_HHH"/>
</dbReference>
<sequence>MEKEARLLLTIRAKVCVLSDYREALWKKVSSGPYRKKETKDANEEEAKPRIMACCWGPGNQEATFVMLDSSGELIDVLYARSIGLRYSQDVNEQKPKKNDQERLLKFMRDHQPDVVALGAVNLSCVRLKNEIYEVIFQMAEEMAPRNGVMCDLQVVYADESLPKLYENSRISSEEFPQQPGIVKRAVAIGRYLQNPLAMVAALCGPGKEILSWKLHSLQDFLDPEEKYEVVEQVMVEITNQVGIDVNFAASHEWLFSPLQFVSGLGPRKALSLQRSLVRAGCVLSRKELVNQHGLGKKVFVNAAGFLRIRSNNNSQFIDVLDDTRIHPESYVLAQELAKDVYDLEDEDDAVEHVRDRPYVLKKLVLDDYLRSKKQENKKETYCDIMRELSGGFQDFRSQFREASPDEEFYMISGETEETIGEGRVVQATVKKVSTRKAICDLDCGLSGVLMREDYSDDERDILDLPNKLCEGDVITCKIKWIQKERYLVFLTCKESEMRKNLEAVDDYYHQEEDQTEKEKVPKERKQFKSRMIVHPRFQNITAEQAREYLSDKSIGESIVRPSSRGLNHLTLVIKIFDDVYAHKEIMESGKEKKDAVMDRYVDPLVAHLMTMVNYRKFRNGTKPEIDDLLRAEKLQNPKMVAYGFGVSQEHPGSFILSYIRCVNPHNEHVLLYPKGFKFRNRMFGDLDRLVAYFKRHVNDDPMHYH</sequence>
<dbReference type="SMART" id="SM00732">
    <property type="entry name" value="YqgFc"/>
    <property type="match status" value="1"/>
</dbReference>
<dbReference type="Gene3D" id="3.30.420.140">
    <property type="entry name" value="YqgF/RNase H-like domain"/>
    <property type="match status" value="1"/>
</dbReference>
<name>A0A6D2JGQ9_9BRAS</name>
<dbReference type="InterPro" id="IPR035420">
    <property type="entry name" value="Spt6_SH2"/>
</dbReference>
<evidence type="ECO:0000313" key="7">
    <source>
        <dbReference type="Proteomes" id="UP000467841"/>
    </source>
</evidence>
<dbReference type="InterPro" id="IPR036860">
    <property type="entry name" value="SH2_dom_sf"/>
</dbReference>
<reference evidence="6" key="1">
    <citation type="submission" date="2020-01" db="EMBL/GenBank/DDBJ databases">
        <authorList>
            <person name="Mishra B."/>
        </authorList>
    </citation>
    <scope>NUCLEOTIDE SEQUENCE [LARGE SCALE GENOMIC DNA]</scope>
</reference>
<dbReference type="OrthoDB" id="995477at2759"/>
<dbReference type="SUPFAM" id="SSF53098">
    <property type="entry name" value="Ribonuclease H-like"/>
    <property type="match status" value="1"/>
</dbReference>
<dbReference type="SUPFAM" id="SSF55550">
    <property type="entry name" value="SH2 domain"/>
    <property type="match status" value="1"/>
</dbReference>
<dbReference type="GO" id="GO:0008023">
    <property type="term" value="C:transcription elongation factor complex"/>
    <property type="evidence" value="ECO:0007669"/>
    <property type="project" value="TreeGrafter"/>
</dbReference>
<dbReference type="InterPro" id="IPR042066">
    <property type="entry name" value="Spt6_death-like"/>
</dbReference>
<dbReference type="Pfam" id="PF17674">
    <property type="entry name" value="HHH_9"/>
    <property type="match status" value="1"/>
</dbReference>
<comment type="subcellular location">
    <subcellularLocation>
        <location evidence="1">Nucleus</location>
    </subcellularLocation>
</comment>
<dbReference type="Proteomes" id="UP000467841">
    <property type="component" value="Unassembled WGS sequence"/>
</dbReference>
<evidence type="ECO:0000259" key="5">
    <source>
        <dbReference type="PROSITE" id="PS50126"/>
    </source>
</evidence>
<evidence type="ECO:0000256" key="1">
    <source>
        <dbReference type="ARBA" id="ARBA00004123"/>
    </source>
</evidence>
<dbReference type="InterPro" id="IPR012340">
    <property type="entry name" value="NA-bd_OB-fold"/>
</dbReference>
<dbReference type="PANTHER" id="PTHR10145:SF6">
    <property type="entry name" value="TRANSCRIPTION ELONGATION FACTOR SPT6"/>
    <property type="match status" value="1"/>
</dbReference>
<proteinExistence type="inferred from homology"/>
<dbReference type="FunFam" id="1.10.10.2740:FF:000002">
    <property type="entry name" value="Transcription elongation factor Spt6"/>
    <property type="match status" value="1"/>
</dbReference>
<evidence type="ECO:0000256" key="2">
    <source>
        <dbReference type="ARBA" id="ARBA00009253"/>
    </source>
</evidence>
<keyword evidence="7" id="KW-1185">Reference proteome</keyword>
<dbReference type="CDD" id="cd09918">
    <property type="entry name" value="SH2_Nterm_SPT6_like"/>
    <property type="match status" value="1"/>
</dbReference>
<dbReference type="FunFam" id="1.10.150.850:FF:000001">
    <property type="entry name" value="Transcription elongation factor spt6"/>
    <property type="match status" value="1"/>
</dbReference>
<dbReference type="PROSITE" id="PS50126">
    <property type="entry name" value="S1"/>
    <property type="match status" value="1"/>
</dbReference>
<dbReference type="GO" id="GO:0034728">
    <property type="term" value="P:nucleosome organization"/>
    <property type="evidence" value="ECO:0007669"/>
    <property type="project" value="TreeGrafter"/>
</dbReference>
<dbReference type="InterPro" id="IPR028231">
    <property type="entry name" value="Spt6_YqgF"/>
</dbReference>
<dbReference type="InterPro" id="IPR035018">
    <property type="entry name" value="Spt6_SH2_C"/>
</dbReference>
<dbReference type="InterPro" id="IPR006641">
    <property type="entry name" value="YqgF/RNaseH-like_dom"/>
</dbReference>
<keyword evidence="4" id="KW-0539">Nucleus</keyword>
<dbReference type="SUPFAM" id="SSF50249">
    <property type="entry name" value="Nucleic acid-binding proteins"/>
    <property type="match status" value="1"/>
</dbReference>
<dbReference type="SUPFAM" id="SSF47781">
    <property type="entry name" value="RuvA domain 2-like"/>
    <property type="match status" value="2"/>
</dbReference>
<dbReference type="GO" id="GO:0042393">
    <property type="term" value="F:histone binding"/>
    <property type="evidence" value="ECO:0007669"/>
    <property type="project" value="TreeGrafter"/>
</dbReference>
<dbReference type="InterPro" id="IPR003029">
    <property type="entry name" value="S1_domain"/>
</dbReference>
<dbReference type="Pfam" id="PF14633">
    <property type="entry name" value="SH2_2"/>
    <property type="match status" value="1"/>
</dbReference>
<dbReference type="InterPro" id="IPR017072">
    <property type="entry name" value="TF_Spt6"/>
</dbReference>
<dbReference type="SMART" id="SM00316">
    <property type="entry name" value="S1"/>
    <property type="match status" value="1"/>
</dbReference>
<evidence type="ECO:0000256" key="4">
    <source>
        <dbReference type="ARBA" id="ARBA00023242"/>
    </source>
</evidence>
<comment type="caution">
    <text evidence="6">The sequence shown here is derived from an EMBL/GenBank/DDBJ whole genome shotgun (WGS) entry which is preliminary data.</text>
</comment>
<dbReference type="EMBL" id="CACVBM020001203">
    <property type="protein sequence ID" value="CAA7038994.1"/>
    <property type="molecule type" value="Genomic_DNA"/>
</dbReference>
<dbReference type="GO" id="GO:0031491">
    <property type="term" value="F:nucleosome binding"/>
    <property type="evidence" value="ECO:0007669"/>
    <property type="project" value="TreeGrafter"/>
</dbReference>
<comment type="similarity">
    <text evidence="2">Belongs to the SPT6 family.</text>
</comment>
<dbReference type="GO" id="GO:0140673">
    <property type="term" value="P:transcription elongation-coupled chromatin remodeling"/>
    <property type="evidence" value="ECO:0007669"/>
    <property type="project" value="InterPro"/>
</dbReference>
<dbReference type="InterPro" id="IPR041692">
    <property type="entry name" value="HHH_9"/>
</dbReference>
<dbReference type="InterPro" id="IPR035019">
    <property type="entry name" value="Spt6_SH2_N"/>
</dbReference>
<accession>A0A6D2JGQ9</accession>
<protein>
    <recommendedName>
        <fullName evidence="5">S1 motif domain-containing protein</fullName>
    </recommendedName>
</protein>
<gene>
    <name evidence="6" type="ORF">MERR_LOCUS26229</name>
</gene>
<dbReference type="Pfam" id="PF14639">
    <property type="entry name" value="YqgF"/>
    <property type="match status" value="1"/>
</dbReference>
<dbReference type="Gene3D" id="1.10.150.850">
    <property type="entry name" value="Spt6, helix-hairpin-helix domain"/>
    <property type="match status" value="1"/>
</dbReference>